<keyword evidence="3" id="KW-0963">Cytoplasm</keyword>
<organism evidence="5 6">
    <name type="scientific">Thalassolituus marinus</name>
    <dbReference type="NCBI Taxonomy" id="671053"/>
    <lineage>
        <taxon>Bacteria</taxon>
        <taxon>Pseudomonadati</taxon>
        <taxon>Pseudomonadota</taxon>
        <taxon>Gammaproteobacteria</taxon>
        <taxon>Oceanospirillales</taxon>
        <taxon>Oceanospirillaceae</taxon>
        <taxon>Thalassolituus</taxon>
    </lineage>
</organism>
<evidence type="ECO:0000313" key="6">
    <source>
        <dbReference type="Proteomes" id="UP000714380"/>
    </source>
</evidence>
<dbReference type="Pfam" id="PF02635">
    <property type="entry name" value="DsrE"/>
    <property type="match status" value="1"/>
</dbReference>
<dbReference type="EMBL" id="JAEDAH010000055">
    <property type="protein sequence ID" value="MCA6064137.1"/>
    <property type="molecule type" value="Genomic_DNA"/>
</dbReference>
<keyword evidence="6" id="KW-1185">Reference proteome</keyword>
<dbReference type="NCBIfam" id="NF001237">
    <property type="entry name" value="PRK00207.1"/>
    <property type="match status" value="1"/>
</dbReference>
<sequence>MASFTFLIRSAPFASGQHQIALDFLQEVVAQGHRIDRVFFYQDAVYCGLNTLQPIQGQASVTSQWQALAEQFQFPLQLCIANALRRGICNKEEQLRYDLPAVTCAEHFELSGLGEMAEACLKSDRVMEF</sequence>
<dbReference type="InterPro" id="IPR017463">
    <property type="entry name" value="Sulphur_relay_TusD/DsrE"/>
</dbReference>
<keyword evidence="4" id="KW-0808">Transferase</keyword>
<dbReference type="SUPFAM" id="SSF75169">
    <property type="entry name" value="DsrEFH-like"/>
    <property type="match status" value="1"/>
</dbReference>
<dbReference type="RefSeq" id="WP_225674818.1">
    <property type="nucleotide sequence ID" value="NZ_JAEDAH010000055.1"/>
</dbReference>
<comment type="similarity">
    <text evidence="2">Belongs to the DsrE/TusD family.</text>
</comment>
<dbReference type="Proteomes" id="UP000714380">
    <property type="component" value="Unassembled WGS sequence"/>
</dbReference>
<evidence type="ECO:0000256" key="1">
    <source>
        <dbReference type="ARBA" id="ARBA00004496"/>
    </source>
</evidence>
<gene>
    <name evidence="5" type="primary">tusD</name>
    <name evidence="5" type="ORF">I9W95_11025</name>
</gene>
<name>A0ABS7ZR32_9GAMM</name>
<evidence type="ECO:0000256" key="2">
    <source>
        <dbReference type="ARBA" id="ARBA00007067"/>
    </source>
</evidence>
<evidence type="ECO:0000313" key="5">
    <source>
        <dbReference type="EMBL" id="MCA6064137.1"/>
    </source>
</evidence>
<comment type="subcellular location">
    <subcellularLocation>
        <location evidence="1">Cytoplasm</location>
    </subcellularLocation>
</comment>
<dbReference type="InterPro" id="IPR003787">
    <property type="entry name" value="Sulphur_relay_DsrE/F-like"/>
</dbReference>
<dbReference type="Gene3D" id="3.40.1260.10">
    <property type="entry name" value="DsrEFH-like"/>
    <property type="match status" value="1"/>
</dbReference>
<reference evidence="5 6" key="1">
    <citation type="submission" date="2020-12" db="EMBL/GenBank/DDBJ databases">
        <title>Novel Thalassolituus-related marine hydrocarbonoclastic bacteria mediated algae-derived hydrocarbons mineralization in twilight zone of the northern South China Sea.</title>
        <authorList>
            <person name="Dong C."/>
        </authorList>
    </citation>
    <scope>NUCLEOTIDE SEQUENCE [LARGE SCALE GENOMIC DNA]</scope>
    <source>
        <strain evidence="5 6">IMCC1826</strain>
    </source>
</reference>
<evidence type="ECO:0000256" key="3">
    <source>
        <dbReference type="ARBA" id="ARBA00022490"/>
    </source>
</evidence>
<evidence type="ECO:0000256" key="4">
    <source>
        <dbReference type="ARBA" id="ARBA00022679"/>
    </source>
</evidence>
<dbReference type="PANTHER" id="PTHR34874">
    <property type="entry name" value="PROTEIN YCHN"/>
    <property type="match status" value="1"/>
</dbReference>
<dbReference type="InterPro" id="IPR027396">
    <property type="entry name" value="DsrEFH-like"/>
</dbReference>
<dbReference type="PANTHER" id="PTHR34874:SF3">
    <property type="entry name" value="SULFURTRANSFERASE TUSD"/>
    <property type="match status" value="1"/>
</dbReference>
<accession>A0ABS7ZR32</accession>
<dbReference type="NCBIfam" id="TIGR03012">
    <property type="entry name" value="sulf_tusD_dsrE"/>
    <property type="match status" value="1"/>
</dbReference>
<protein>
    <submittedName>
        <fullName evidence="5">Sulfurtransferase complex subunit TusD</fullName>
    </submittedName>
</protein>
<proteinExistence type="inferred from homology"/>
<comment type="caution">
    <text evidence="5">The sequence shown here is derived from an EMBL/GenBank/DDBJ whole genome shotgun (WGS) entry which is preliminary data.</text>
</comment>